<comment type="caution">
    <text evidence="2">The sequence shown here is derived from an EMBL/GenBank/DDBJ whole genome shotgun (WGS) entry which is preliminary data.</text>
</comment>
<dbReference type="EMBL" id="JABBWK010000041">
    <property type="protein sequence ID" value="KAG1898185.1"/>
    <property type="molecule type" value="Genomic_DNA"/>
</dbReference>
<keyword evidence="3" id="KW-1185">Reference proteome</keyword>
<accession>A0AAD4HHT9</accession>
<feature type="region of interest" description="Disordered" evidence="1">
    <location>
        <begin position="325"/>
        <end position="372"/>
    </location>
</feature>
<sequence>MSASQHANAALNATMEDIRHLMVRSMKLQVGHLNAMVFAHEITKIIAKSLQEHGEASTPFSLMLLSCATEIRDHSDPVTRKIVTLPDWSSVRMDDPQIASYPRFIKIIGYQQPDQGSPAPTIVALPAPPTIATPPPAVMVPSPIQAPAPIKASVLAEPWEDTVKSLKRKVVRSKKFVSDDESADGAVIIVKPPGTSALAAKNAPADHLEPLPAASTGSTMSILTDVDELQVDQPSRADSPVIRPNDWSDDDAIATTEWPSQQLHPSTCVQCIKEDRPYLVRLSRKIGEVCKTCPACKDKKVKYVRLIPEAEDALQDIVAKKKAATASKAAVKEKKSRGRKPAKSTSHTPAKRSIKGTSPTENDLEGDVESPGVQHPLVDVAARDNDMQFPLDDLGVEADTPLIDHHTPLDLEVPVPSVQCAPTDPPAEEQSHPFGGDIEDTTHPLTLVDAPPATADPAPALGRRMDNLQVSNNQAQGWHAQMGERVSALEQDWEKKFTLLEAKVSNLETKTLNNSMISGNLASLINSIHPPNNPNPSFAPPPISGNSTSPYGTLPPAWFPGNPPAPASADEPLVSHVGRRYTHTWDESHVSPETSDPANPSNLPGAASALPSGTSSSVVPSMTSVYVHSRIMYDISAAMDSINAMTQPRYIIIREHMT</sequence>
<feature type="region of interest" description="Disordered" evidence="1">
    <location>
        <begin position="587"/>
        <end position="618"/>
    </location>
</feature>
<name>A0AAD4HHT9_9AGAM</name>
<gene>
    <name evidence="2" type="ORF">F5891DRAFT_982085</name>
</gene>
<evidence type="ECO:0000256" key="1">
    <source>
        <dbReference type="SAM" id="MobiDB-lite"/>
    </source>
</evidence>
<dbReference type="AlphaFoldDB" id="A0AAD4HHT9"/>
<organism evidence="2 3">
    <name type="scientific">Suillus fuscotomentosus</name>
    <dbReference type="NCBI Taxonomy" id="1912939"/>
    <lineage>
        <taxon>Eukaryota</taxon>
        <taxon>Fungi</taxon>
        <taxon>Dikarya</taxon>
        <taxon>Basidiomycota</taxon>
        <taxon>Agaricomycotina</taxon>
        <taxon>Agaricomycetes</taxon>
        <taxon>Agaricomycetidae</taxon>
        <taxon>Boletales</taxon>
        <taxon>Suillineae</taxon>
        <taxon>Suillaceae</taxon>
        <taxon>Suillus</taxon>
    </lineage>
</organism>
<evidence type="ECO:0000313" key="2">
    <source>
        <dbReference type="EMBL" id="KAG1898185.1"/>
    </source>
</evidence>
<dbReference type="GeneID" id="64671489"/>
<feature type="compositionally biased region" description="Polar residues" evidence="1">
    <location>
        <begin position="591"/>
        <end position="602"/>
    </location>
</feature>
<dbReference type="Proteomes" id="UP001195769">
    <property type="component" value="Unassembled WGS sequence"/>
</dbReference>
<dbReference type="RefSeq" id="XP_041223761.1">
    <property type="nucleotide sequence ID" value="XM_041377191.1"/>
</dbReference>
<evidence type="ECO:0000313" key="3">
    <source>
        <dbReference type="Proteomes" id="UP001195769"/>
    </source>
</evidence>
<protein>
    <submittedName>
        <fullName evidence="2">Uncharacterized protein</fullName>
    </submittedName>
</protein>
<proteinExistence type="predicted"/>
<reference evidence="2" key="1">
    <citation type="journal article" date="2020" name="New Phytol.">
        <title>Comparative genomics reveals dynamic genome evolution in host specialist ectomycorrhizal fungi.</title>
        <authorList>
            <person name="Lofgren L.A."/>
            <person name="Nguyen N.H."/>
            <person name="Vilgalys R."/>
            <person name="Ruytinx J."/>
            <person name="Liao H.L."/>
            <person name="Branco S."/>
            <person name="Kuo A."/>
            <person name="LaButti K."/>
            <person name="Lipzen A."/>
            <person name="Andreopoulos W."/>
            <person name="Pangilinan J."/>
            <person name="Riley R."/>
            <person name="Hundley H."/>
            <person name="Na H."/>
            <person name="Barry K."/>
            <person name="Grigoriev I.V."/>
            <person name="Stajich J.E."/>
            <person name="Kennedy P.G."/>
        </authorList>
    </citation>
    <scope>NUCLEOTIDE SEQUENCE</scope>
    <source>
        <strain evidence="2">FC203</strain>
    </source>
</reference>